<dbReference type="GO" id="GO:0005884">
    <property type="term" value="C:actin filament"/>
    <property type="evidence" value="ECO:0007669"/>
    <property type="project" value="TreeGrafter"/>
</dbReference>
<evidence type="ECO:0000256" key="5">
    <source>
        <dbReference type="ARBA" id="ARBA00023203"/>
    </source>
</evidence>
<evidence type="ECO:0000256" key="1">
    <source>
        <dbReference type="ARBA" id="ARBA00004245"/>
    </source>
</evidence>
<feature type="region of interest" description="Disordered" evidence="8">
    <location>
        <begin position="165"/>
        <end position="188"/>
    </location>
</feature>
<dbReference type="InterPro" id="IPR028458">
    <property type="entry name" value="Twinfilin"/>
</dbReference>
<evidence type="ECO:0000256" key="7">
    <source>
        <dbReference type="ARBA" id="ARBA00038532"/>
    </source>
</evidence>
<comment type="similarity">
    <text evidence="2">Belongs to the actin-binding proteins ADF family. Twinfilin subfamily.</text>
</comment>
<keyword evidence="11" id="KW-1185">Reference proteome</keyword>
<sequence>MQSGISGKSLHPPAPAPLPRNHRQHQANPPSPSLPPLLASHELLSKFTELLSTPAHFGLLATIQNESLEPLELLTPSSSTSGDASSGFNANLSTLLAPHLKQNEALYILLRRFPSPPAFLAITYIPDSSPVRQKMLFASTRLSLVRELGTEHFRETIVANSASELSPDGFKKHDAHSAMEAPLTEEERELGAVKKAEAEAGRGSGRKEINLSSHMSMPISEDALAALKEFGGAGEGGGRDIVMMKINPETETVILAPDFSASAAPSDIPSLVSAISPSEPRFTFFRYHHAHNGSESSPILFFYTCPTNEGSNRPSIKNRMMYPLMKRAVITMAEQECGVKADKKFEVDDPSDLTEETVLDDLHPKVAARAGFARPKRPGR</sequence>
<evidence type="ECO:0000256" key="8">
    <source>
        <dbReference type="SAM" id="MobiDB-lite"/>
    </source>
</evidence>
<dbReference type="GO" id="GO:0051015">
    <property type="term" value="F:actin filament binding"/>
    <property type="evidence" value="ECO:0007669"/>
    <property type="project" value="TreeGrafter"/>
</dbReference>
<feature type="domain" description="ADF-H" evidence="9">
    <location>
        <begin position="214"/>
        <end position="363"/>
    </location>
</feature>
<evidence type="ECO:0000313" key="10">
    <source>
        <dbReference type="EMBL" id="KAJ2899824.1"/>
    </source>
</evidence>
<dbReference type="PANTHER" id="PTHR13759">
    <property type="entry name" value="TWINFILIN"/>
    <property type="match status" value="1"/>
</dbReference>
<evidence type="ECO:0000256" key="3">
    <source>
        <dbReference type="ARBA" id="ARBA00022490"/>
    </source>
</evidence>
<keyword evidence="5" id="KW-0009">Actin-binding</keyword>
<dbReference type="CDD" id="cd11285">
    <property type="entry name" value="ADF_Twf-N_like"/>
    <property type="match status" value="1"/>
</dbReference>
<dbReference type="PANTHER" id="PTHR13759:SF1">
    <property type="entry name" value="TWINFILIN"/>
    <property type="match status" value="1"/>
</dbReference>
<evidence type="ECO:0000313" key="11">
    <source>
        <dbReference type="Proteomes" id="UP001201980"/>
    </source>
</evidence>
<dbReference type="GO" id="GO:0051016">
    <property type="term" value="P:barbed-end actin filament capping"/>
    <property type="evidence" value="ECO:0007669"/>
    <property type="project" value="TreeGrafter"/>
</dbReference>
<protein>
    <recommendedName>
        <fullName evidence="9">ADF-H domain-containing protein</fullName>
    </recommendedName>
</protein>
<dbReference type="Proteomes" id="UP001201980">
    <property type="component" value="Unassembled WGS sequence"/>
</dbReference>
<dbReference type="PROSITE" id="PS51263">
    <property type="entry name" value="ADF_H"/>
    <property type="match status" value="2"/>
</dbReference>
<keyword evidence="6" id="KW-0206">Cytoskeleton</keyword>
<accession>A0AAD5RPS1</accession>
<dbReference type="Gene3D" id="3.40.20.10">
    <property type="entry name" value="Severin"/>
    <property type="match status" value="2"/>
</dbReference>
<gene>
    <name evidence="10" type="ORF">MKZ38_002766</name>
</gene>
<dbReference type="GO" id="GO:0030042">
    <property type="term" value="P:actin filament depolymerization"/>
    <property type="evidence" value="ECO:0007669"/>
    <property type="project" value="TreeGrafter"/>
</dbReference>
<dbReference type="GO" id="GO:0005737">
    <property type="term" value="C:cytoplasm"/>
    <property type="evidence" value="ECO:0007669"/>
    <property type="project" value="TreeGrafter"/>
</dbReference>
<dbReference type="AlphaFoldDB" id="A0AAD5RPS1"/>
<keyword evidence="3" id="KW-0963">Cytoplasm</keyword>
<dbReference type="SUPFAM" id="SSF55753">
    <property type="entry name" value="Actin depolymerizing proteins"/>
    <property type="match status" value="2"/>
</dbReference>
<reference evidence="10" key="1">
    <citation type="submission" date="2022-07" db="EMBL/GenBank/DDBJ databases">
        <title>Draft genome sequence of Zalerion maritima ATCC 34329, a (micro)plastics degrading marine fungus.</title>
        <authorList>
            <person name="Paco A."/>
            <person name="Goncalves M.F.M."/>
            <person name="Rocha-Santos T.A.P."/>
            <person name="Alves A."/>
        </authorList>
    </citation>
    <scope>NUCLEOTIDE SEQUENCE</scope>
    <source>
        <strain evidence="10">ATCC 34329</strain>
    </source>
</reference>
<comment type="subunit">
    <text evidence="7">Interacts with G-actin; ADP-actin form.</text>
</comment>
<dbReference type="CDD" id="cd11284">
    <property type="entry name" value="ADF_Twf-C_like"/>
    <property type="match status" value="1"/>
</dbReference>
<evidence type="ECO:0000259" key="9">
    <source>
        <dbReference type="PROSITE" id="PS51263"/>
    </source>
</evidence>
<dbReference type="InterPro" id="IPR029006">
    <property type="entry name" value="ADF-H/Gelsolin-like_dom_sf"/>
</dbReference>
<proteinExistence type="inferred from homology"/>
<evidence type="ECO:0000256" key="4">
    <source>
        <dbReference type="ARBA" id="ARBA00022737"/>
    </source>
</evidence>
<organism evidence="10 11">
    <name type="scientific">Zalerion maritima</name>
    <dbReference type="NCBI Taxonomy" id="339359"/>
    <lineage>
        <taxon>Eukaryota</taxon>
        <taxon>Fungi</taxon>
        <taxon>Dikarya</taxon>
        <taxon>Ascomycota</taxon>
        <taxon>Pezizomycotina</taxon>
        <taxon>Sordariomycetes</taxon>
        <taxon>Lulworthiomycetidae</taxon>
        <taxon>Lulworthiales</taxon>
        <taxon>Lulworthiaceae</taxon>
        <taxon>Zalerion</taxon>
    </lineage>
</organism>
<dbReference type="Pfam" id="PF00241">
    <property type="entry name" value="Cofilin_ADF"/>
    <property type="match status" value="2"/>
</dbReference>
<keyword evidence="4" id="KW-0677">Repeat</keyword>
<comment type="subcellular location">
    <subcellularLocation>
        <location evidence="1">Cytoplasm</location>
        <location evidence="1">Cytoskeleton</location>
    </subcellularLocation>
</comment>
<evidence type="ECO:0000256" key="2">
    <source>
        <dbReference type="ARBA" id="ARBA00009557"/>
    </source>
</evidence>
<dbReference type="EMBL" id="JAKWBI020000187">
    <property type="protein sequence ID" value="KAJ2899824.1"/>
    <property type="molecule type" value="Genomic_DNA"/>
</dbReference>
<feature type="domain" description="ADF-H" evidence="9">
    <location>
        <begin position="35"/>
        <end position="175"/>
    </location>
</feature>
<dbReference type="SMART" id="SM00102">
    <property type="entry name" value="ADF"/>
    <property type="match status" value="2"/>
</dbReference>
<dbReference type="GO" id="GO:0003785">
    <property type="term" value="F:actin monomer binding"/>
    <property type="evidence" value="ECO:0007669"/>
    <property type="project" value="TreeGrafter"/>
</dbReference>
<comment type="caution">
    <text evidence="10">The sequence shown here is derived from an EMBL/GenBank/DDBJ whole genome shotgun (WGS) entry which is preliminary data.</text>
</comment>
<dbReference type="FunFam" id="3.40.20.10:FF:000007">
    <property type="entry name" value="Twinfilin-1 isoform 1"/>
    <property type="match status" value="1"/>
</dbReference>
<dbReference type="InterPro" id="IPR002108">
    <property type="entry name" value="ADF-H"/>
</dbReference>
<evidence type="ECO:0000256" key="6">
    <source>
        <dbReference type="ARBA" id="ARBA00023212"/>
    </source>
</evidence>
<feature type="region of interest" description="Disordered" evidence="8">
    <location>
        <begin position="1"/>
        <end position="35"/>
    </location>
</feature>
<name>A0AAD5RPS1_9PEZI</name>